<dbReference type="Proteomes" id="UP001060085">
    <property type="component" value="Linkage Group LG08"/>
</dbReference>
<protein>
    <submittedName>
        <fullName evidence="1">Uncharacterized protein</fullName>
    </submittedName>
</protein>
<dbReference type="EMBL" id="CM044708">
    <property type="protein sequence ID" value="KAI5650048.1"/>
    <property type="molecule type" value="Genomic_DNA"/>
</dbReference>
<proteinExistence type="predicted"/>
<gene>
    <name evidence="1" type="ORF">M9H77_36053</name>
</gene>
<accession>A0ACB9ZSM9</accession>
<keyword evidence="2" id="KW-1185">Reference proteome</keyword>
<evidence type="ECO:0000313" key="1">
    <source>
        <dbReference type="EMBL" id="KAI5650048.1"/>
    </source>
</evidence>
<name>A0ACB9ZSM9_CATRO</name>
<evidence type="ECO:0000313" key="2">
    <source>
        <dbReference type="Proteomes" id="UP001060085"/>
    </source>
</evidence>
<organism evidence="1 2">
    <name type="scientific">Catharanthus roseus</name>
    <name type="common">Madagascar periwinkle</name>
    <name type="synonym">Vinca rosea</name>
    <dbReference type="NCBI Taxonomy" id="4058"/>
    <lineage>
        <taxon>Eukaryota</taxon>
        <taxon>Viridiplantae</taxon>
        <taxon>Streptophyta</taxon>
        <taxon>Embryophyta</taxon>
        <taxon>Tracheophyta</taxon>
        <taxon>Spermatophyta</taxon>
        <taxon>Magnoliopsida</taxon>
        <taxon>eudicotyledons</taxon>
        <taxon>Gunneridae</taxon>
        <taxon>Pentapetalae</taxon>
        <taxon>asterids</taxon>
        <taxon>lamiids</taxon>
        <taxon>Gentianales</taxon>
        <taxon>Apocynaceae</taxon>
        <taxon>Rauvolfioideae</taxon>
        <taxon>Vinceae</taxon>
        <taxon>Catharanthinae</taxon>
        <taxon>Catharanthus</taxon>
    </lineage>
</organism>
<sequence>MFGGARKESTWRSSRSIRKGIRKRIGESSRSEEEGRGESCDDGYCCPDDLYPFSQRIGANRAMLYKYQAEDDAKDGDFCFEYLHYIRYAQEAEPLVYTPFPPMTTSSELLWLAFR</sequence>
<reference evidence="2" key="1">
    <citation type="journal article" date="2023" name="Nat. Plants">
        <title>Single-cell RNA sequencing provides a high-resolution roadmap for understanding the multicellular compartmentation of specialized metabolism.</title>
        <authorList>
            <person name="Sun S."/>
            <person name="Shen X."/>
            <person name="Li Y."/>
            <person name="Li Y."/>
            <person name="Wang S."/>
            <person name="Li R."/>
            <person name="Zhang H."/>
            <person name="Shen G."/>
            <person name="Guo B."/>
            <person name="Wei J."/>
            <person name="Xu J."/>
            <person name="St-Pierre B."/>
            <person name="Chen S."/>
            <person name="Sun C."/>
        </authorList>
    </citation>
    <scope>NUCLEOTIDE SEQUENCE [LARGE SCALE GENOMIC DNA]</scope>
</reference>
<comment type="caution">
    <text evidence="1">The sequence shown here is derived from an EMBL/GenBank/DDBJ whole genome shotgun (WGS) entry which is preliminary data.</text>
</comment>